<dbReference type="GO" id="GO:0016757">
    <property type="term" value="F:glycosyltransferase activity"/>
    <property type="evidence" value="ECO:0007669"/>
    <property type="project" value="InterPro"/>
</dbReference>
<proteinExistence type="predicted"/>
<dbReference type="Proteomes" id="UP000347681">
    <property type="component" value="Unassembled WGS sequence"/>
</dbReference>
<dbReference type="Proteomes" id="UP000294834">
    <property type="component" value="Unassembled WGS sequence"/>
</dbReference>
<evidence type="ECO:0000313" key="2">
    <source>
        <dbReference type="EMBL" id="KAA5386653.1"/>
    </source>
</evidence>
<keyword evidence="2" id="KW-0808">Transferase</keyword>
<reference evidence="3 4" key="2">
    <citation type="journal article" date="2019" name="Nat. Microbiol.">
        <title>Genomic variation and strain-specific functional adaptation in the human gut microbiome during early life.</title>
        <authorList>
            <person name="Vatanen T."/>
            <person name="Plichta D.R."/>
            <person name="Somani J."/>
            <person name="Munch P.C."/>
            <person name="Arthur T.D."/>
            <person name="Hall A.B."/>
            <person name="Rudolf S."/>
            <person name="Oakeley E.J."/>
            <person name="Ke X."/>
            <person name="Young R.A."/>
            <person name="Haiser H.J."/>
            <person name="Kolde R."/>
            <person name="Yassour M."/>
            <person name="Luopajarvi K."/>
            <person name="Siljander H."/>
            <person name="Virtanen S.M."/>
            <person name="Ilonen J."/>
            <person name="Uibo R."/>
            <person name="Tillmann V."/>
            <person name="Mokurov S."/>
            <person name="Dorshakova N."/>
            <person name="Porter J.A."/>
            <person name="McHardy A.C."/>
            <person name="Lahdesmaki H."/>
            <person name="Vlamakis H."/>
            <person name="Huttenhower C."/>
            <person name="Knip M."/>
            <person name="Xavier R.J."/>
        </authorList>
    </citation>
    <scope>NUCLEOTIDE SEQUENCE [LARGE SCALE GENOMIC DNA]</scope>
    <source>
        <strain evidence="3 4">RJX1052</strain>
    </source>
</reference>
<evidence type="ECO:0000313" key="4">
    <source>
        <dbReference type="Proteomes" id="UP000294834"/>
    </source>
</evidence>
<dbReference type="EMBL" id="VVZB01000001">
    <property type="protein sequence ID" value="KAA5386653.1"/>
    <property type="molecule type" value="Genomic_DNA"/>
</dbReference>
<gene>
    <name evidence="3" type="ORF">E1J06_14240</name>
    <name evidence="2" type="ORF">F2Y61_02175</name>
</gene>
<reference evidence="2 5" key="1">
    <citation type="journal article" date="2019" name="Nat. Med.">
        <title>A library of human gut bacterial isolates paired with longitudinal multiomics data enables mechanistic microbiome research.</title>
        <authorList>
            <person name="Poyet M."/>
            <person name="Groussin M."/>
            <person name="Gibbons S.M."/>
            <person name="Avila-Pacheco J."/>
            <person name="Jiang X."/>
            <person name="Kearney S.M."/>
            <person name="Perrotta A.R."/>
            <person name="Berdy B."/>
            <person name="Zhao S."/>
            <person name="Lieberman T.D."/>
            <person name="Swanson P.K."/>
            <person name="Smith M."/>
            <person name="Roesemann S."/>
            <person name="Alexander J.E."/>
            <person name="Rich S.A."/>
            <person name="Livny J."/>
            <person name="Vlamakis H."/>
            <person name="Clish C."/>
            <person name="Bullock K."/>
            <person name="Deik A."/>
            <person name="Scott J."/>
            <person name="Pierce K.A."/>
            <person name="Xavier R.J."/>
            <person name="Alm E.J."/>
        </authorList>
    </citation>
    <scope>NUCLEOTIDE SEQUENCE [LARGE SCALE GENOMIC DNA]</scope>
    <source>
        <strain evidence="2 5">BIOML-A5</strain>
    </source>
</reference>
<dbReference type="PANTHER" id="PTHR12526:SF630">
    <property type="entry name" value="GLYCOSYLTRANSFERASE"/>
    <property type="match status" value="1"/>
</dbReference>
<feature type="domain" description="Glycosyl transferase family 1" evidence="1">
    <location>
        <begin position="218"/>
        <end position="371"/>
    </location>
</feature>
<evidence type="ECO:0000313" key="3">
    <source>
        <dbReference type="EMBL" id="TDB08449.1"/>
    </source>
</evidence>
<dbReference type="CDD" id="cd03820">
    <property type="entry name" value="GT4_AmsD-like"/>
    <property type="match status" value="1"/>
</dbReference>
<evidence type="ECO:0000259" key="1">
    <source>
        <dbReference type="Pfam" id="PF00534"/>
    </source>
</evidence>
<sequence length="399" mass="45974">MERTNDESNKQPVILPPMIRIAYCTPSLHIPGGVERVLTTKANYLAENGNYDIYILLTDGKGKPPCYTLSPKVKIIQLNIDFEELWELPLWKKVPVYLKKQRIYRRKLSAALSHLKPDITVSLLRREINFITSLKDGSKKIGELHVNRKNYRNFEKDESNFIKELFAKLWMKSLVRHLKKLDKFVVLSEEDRVNWSELQNVKVISNPLPFQSGTFSDLNNKRITAAGRYTYQKGFDLLLEAWSKVCDQHPDWELHIYGKGDKTAYQVLAGKLKLKNLFLENATPDMFCKYRESSIFVSSSRFEGFGMVIAEAMTCGVPAVSFACPCGPKDIIRDGEDGLLVENGKTEELAEKINYLIENKQIRKEMGKKARINVQRFAEDVIMQQWIQLFNNLLNGTEQ</sequence>
<dbReference type="AlphaFoldDB" id="A0A0K2HNZ0"/>
<dbReference type="EMBL" id="SLTX01000001">
    <property type="protein sequence ID" value="TDB08449.1"/>
    <property type="molecule type" value="Genomic_DNA"/>
</dbReference>
<evidence type="ECO:0000313" key="5">
    <source>
        <dbReference type="Proteomes" id="UP000347681"/>
    </source>
</evidence>
<protein>
    <submittedName>
        <fullName evidence="2">Glycosyltransferase family 4 protein</fullName>
    </submittedName>
</protein>
<dbReference type="InterPro" id="IPR001296">
    <property type="entry name" value="Glyco_trans_1"/>
</dbReference>
<organism evidence="2 5">
    <name type="scientific">Phocaeicola dorei</name>
    <dbReference type="NCBI Taxonomy" id="357276"/>
    <lineage>
        <taxon>Bacteria</taxon>
        <taxon>Pseudomonadati</taxon>
        <taxon>Bacteroidota</taxon>
        <taxon>Bacteroidia</taxon>
        <taxon>Bacteroidales</taxon>
        <taxon>Bacteroidaceae</taxon>
        <taxon>Phocaeicola</taxon>
    </lineage>
</organism>
<dbReference type="Gene3D" id="3.40.50.2000">
    <property type="entry name" value="Glycogen Phosphorylase B"/>
    <property type="match status" value="2"/>
</dbReference>
<dbReference type="PANTHER" id="PTHR12526">
    <property type="entry name" value="GLYCOSYLTRANSFERASE"/>
    <property type="match status" value="1"/>
</dbReference>
<dbReference type="SUPFAM" id="SSF53756">
    <property type="entry name" value="UDP-Glycosyltransferase/glycogen phosphorylase"/>
    <property type="match status" value="1"/>
</dbReference>
<comment type="caution">
    <text evidence="2">The sequence shown here is derived from an EMBL/GenBank/DDBJ whole genome shotgun (WGS) entry which is preliminary data.</text>
</comment>
<name>A0A0K2HNZ0_9BACT</name>
<dbReference type="Pfam" id="PF00534">
    <property type="entry name" value="Glycos_transf_1"/>
    <property type="match status" value="1"/>
</dbReference>
<accession>A0A0K2HNZ0</accession>